<dbReference type="Proteomes" id="UP000263273">
    <property type="component" value="Unassembled WGS sequence"/>
</dbReference>
<sequence length="397" mass="47004">MFFTFLNKEKADSLDISALIKYSPREVLYYYYDSAIRIPWEGYWKIKELAAASGKAANPIKEWLELFEQELNADADLSSLNDNEFIDSIGPYYYLPGNTRFYFDKNFRNPVDMVSSENLASLAALATILPLNNEIQANCKIKKAKRKATKSKDELLKDINLCLTSLREIERLNKQINYWEKILEQRYFLREREDLFPAEPDSLPQKPEKPAEIEVSDNVLPFSRLLSRQKKQHNLDLNHYNHEIKVYFIRYREYEKACDRYKEALENWPEYHQLFLDNCLNDIKKAEEKLNTARQNRQTYSEVIQKSIVHSAYQDIRTLELFKYYLKTGRANELQDCMNIFEEERNWTEIKASQERIENTIHFLQSANPDTHFADEHINLFLNHFQEKTGDLAKVGV</sequence>
<dbReference type="AlphaFoldDB" id="A0A354YXK3"/>
<evidence type="ECO:0000256" key="1">
    <source>
        <dbReference type="SAM" id="Coils"/>
    </source>
</evidence>
<organism evidence="2 3">
    <name type="scientific">Syntrophomonas wolfei</name>
    <dbReference type="NCBI Taxonomy" id="863"/>
    <lineage>
        <taxon>Bacteria</taxon>
        <taxon>Bacillati</taxon>
        <taxon>Bacillota</taxon>
        <taxon>Clostridia</taxon>
        <taxon>Eubacteriales</taxon>
        <taxon>Syntrophomonadaceae</taxon>
        <taxon>Syntrophomonas</taxon>
    </lineage>
</organism>
<feature type="coiled-coil region" evidence="1">
    <location>
        <begin position="276"/>
        <end position="303"/>
    </location>
</feature>
<evidence type="ECO:0000313" key="3">
    <source>
        <dbReference type="Proteomes" id="UP000263273"/>
    </source>
</evidence>
<comment type="caution">
    <text evidence="2">The sequence shown here is derived from an EMBL/GenBank/DDBJ whole genome shotgun (WGS) entry which is preliminary data.</text>
</comment>
<proteinExistence type="predicted"/>
<name>A0A354YXK3_9FIRM</name>
<gene>
    <name evidence="2" type="ORF">DDZ44_09070</name>
</gene>
<reference evidence="2 3" key="1">
    <citation type="journal article" date="2018" name="Nat. Biotechnol.">
        <title>A standardized bacterial taxonomy based on genome phylogeny substantially revises the tree of life.</title>
        <authorList>
            <person name="Parks D.H."/>
            <person name="Chuvochina M."/>
            <person name="Waite D.W."/>
            <person name="Rinke C."/>
            <person name="Skarshewski A."/>
            <person name="Chaumeil P.A."/>
            <person name="Hugenholtz P."/>
        </authorList>
    </citation>
    <scope>NUCLEOTIDE SEQUENCE [LARGE SCALE GENOMIC DNA]</scope>
    <source>
        <strain evidence="2">UBA10948</strain>
    </source>
</reference>
<evidence type="ECO:0000313" key="2">
    <source>
        <dbReference type="EMBL" id="HBK54073.1"/>
    </source>
</evidence>
<keyword evidence="1" id="KW-0175">Coiled coil</keyword>
<protein>
    <submittedName>
        <fullName evidence="2">Uncharacterized protein</fullName>
    </submittedName>
</protein>
<dbReference type="EMBL" id="DNZF01000198">
    <property type="protein sequence ID" value="HBK54073.1"/>
    <property type="molecule type" value="Genomic_DNA"/>
</dbReference>
<accession>A0A354YXK3</accession>